<accession>A0AAN7LS74</accession>
<name>A0AAN7LS74_TRANT</name>
<proteinExistence type="predicted"/>
<reference evidence="1 2" key="1">
    <citation type="journal article" date="2023" name="Hortic Res">
        <title>Pangenome of water caltrop reveals structural variations and asymmetric subgenome divergence after allopolyploidization.</title>
        <authorList>
            <person name="Zhang X."/>
            <person name="Chen Y."/>
            <person name="Wang L."/>
            <person name="Yuan Y."/>
            <person name="Fang M."/>
            <person name="Shi L."/>
            <person name="Lu R."/>
            <person name="Comes H.P."/>
            <person name="Ma Y."/>
            <person name="Chen Y."/>
            <person name="Huang G."/>
            <person name="Zhou Y."/>
            <person name="Zheng Z."/>
            <person name="Qiu Y."/>
        </authorList>
    </citation>
    <scope>NUCLEOTIDE SEQUENCE [LARGE SCALE GENOMIC DNA]</scope>
    <source>
        <strain evidence="1">F231</strain>
    </source>
</reference>
<dbReference type="Proteomes" id="UP001346149">
    <property type="component" value="Unassembled WGS sequence"/>
</dbReference>
<sequence length="102" mass="11834">MIIICLLLVIVWNYYVLFKGLICHHSFCFLLVDKPVLICDAFIEQKNFCDAFAAGIEGGFFFSFLWLRGLKITFRQKQVSNLRSFFYLQLIIQGQGNGRADK</sequence>
<gene>
    <name evidence="1" type="ORF">SAY86_003027</name>
</gene>
<comment type="caution">
    <text evidence="1">The sequence shown here is derived from an EMBL/GenBank/DDBJ whole genome shotgun (WGS) entry which is preliminary data.</text>
</comment>
<keyword evidence="2" id="KW-1185">Reference proteome</keyword>
<evidence type="ECO:0000313" key="2">
    <source>
        <dbReference type="Proteomes" id="UP001346149"/>
    </source>
</evidence>
<protein>
    <submittedName>
        <fullName evidence="1">Uncharacterized protein</fullName>
    </submittedName>
</protein>
<dbReference type="AlphaFoldDB" id="A0AAN7LS74"/>
<organism evidence="1 2">
    <name type="scientific">Trapa natans</name>
    <name type="common">Water chestnut</name>
    <dbReference type="NCBI Taxonomy" id="22666"/>
    <lineage>
        <taxon>Eukaryota</taxon>
        <taxon>Viridiplantae</taxon>
        <taxon>Streptophyta</taxon>
        <taxon>Embryophyta</taxon>
        <taxon>Tracheophyta</taxon>
        <taxon>Spermatophyta</taxon>
        <taxon>Magnoliopsida</taxon>
        <taxon>eudicotyledons</taxon>
        <taxon>Gunneridae</taxon>
        <taxon>Pentapetalae</taxon>
        <taxon>rosids</taxon>
        <taxon>malvids</taxon>
        <taxon>Myrtales</taxon>
        <taxon>Lythraceae</taxon>
        <taxon>Trapa</taxon>
    </lineage>
</organism>
<evidence type="ECO:0000313" key="1">
    <source>
        <dbReference type="EMBL" id="KAK4786338.1"/>
    </source>
</evidence>
<dbReference type="EMBL" id="JAXQNO010000013">
    <property type="protein sequence ID" value="KAK4786338.1"/>
    <property type="molecule type" value="Genomic_DNA"/>
</dbReference>